<accession>A0A1Z4LMH9</accession>
<proteinExistence type="predicted"/>
<evidence type="ECO:0000313" key="1">
    <source>
        <dbReference type="EMBL" id="BAY82432.1"/>
    </source>
</evidence>
<organism evidence="1 2">
    <name type="scientific">Calothrix parasitica NIES-267</name>
    <dbReference type="NCBI Taxonomy" id="1973488"/>
    <lineage>
        <taxon>Bacteria</taxon>
        <taxon>Bacillati</taxon>
        <taxon>Cyanobacteriota</taxon>
        <taxon>Cyanophyceae</taxon>
        <taxon>Nostocales</taxon>
        <taxon>Calotrichaceae</taxon>
        <taxon>Calothrix</taxon>
    </lineage>
</organism>
<evidence type="ECO:0000313" key="2">
    <source>
        <dbReference type="Proteomes" id="UP000218418"/>
    </source>
</evidence>
<dbReference type="Proteomes" id="UP000218418">
    <property type="component" value="Chromosome"/>
</dbReference>
<keyword evidence="2" id="KW-1185">Reference proteome</keyword>
<name>A0A1Z4LMH9_9CYAN</name>
<reference evidence="1 2" key="1">
    <citation type="submission" date="2017-06" db="EMBL/GenBank/DDBJ databases">
        <title>Genome sequencing of cyanobaciteial culture collection at National Institute for Environmental Studies (NIES).</title>
        <authorList>
            <person name="Hirose Y."/>
            <person name="Shimura Y."/>
            <person name="Fujisawa T."/>
            <person name="Nakamura Y."/>
            <person name="Kawachi M."/>
        </authorList>
    </citation>
    <scope>NUCLEOTIDE SEQUENCE [LARGE SCALE GENOMIC DNA]</scope>
    <source>
        <strain evidence="1 2">NIES-267</strain>
    </source>
</reference>
<gene>
    <name evidence="1" type="ORF">NIES267_19120</name>
</gene>
<sequence>MKTAFEIAFGLSIGLIFTASTAWCETNKEIENNELDINPEIIENSPVLQRWMLKIPNVLQDINNEPSFRTRLRFGYSQFDGNDGMKFGFEDIFIVEKLTLRGEYEKSFNNNFENYGADLNFYLFPLGGYLNVSPVVGYRDLHTSDYSSSGINLGIKLLLVLSRGGGADIAFTRSWVSPGTAEEVALTKLSASYAITNNLRFSTELGQQKASGEKERQVGLFLEWMR</sequence>
<protein>
    <submittedName>
        <fullName evidence="1">Uncharacterized protein</fullName>
    </submittedName>
</protein>
<dbReference type="AlphaFoldDB" id="A0A1Z4LMH9"/>
<dbReference type="EMBL" id="AP018227">
    <property type="protein sequence ID" value="BAY82432.1"/>
    <property type="molecule type" value="Genomic_DNA"/>
</dbReference>